<keyword evidence="3" id="KW-0067">ATP-binding</keyword>
<feature type="region of interest" description="Disordered" evidence="4">
    <location>
        <begin position="787"/>
        <end position="812"/>
    </location>
</feature>
<feature type="compositionally biased region" description="Polar residues" evidence="4">
    <location>
        <begin position="1106"/>
        <end position="1118"/>
    </location>
</feature>
<dbReference type="InterPro" id="IPR000330">
    <property type="entry name" value="SNF2_N"/>
</dbReference>
<feature type="domain" description="Helicase C-terminal" evidence="6">
    <location>
        <begin position="839"/>
        <end position="995"/>
    </location>
</feature>
<dbReference type="PANTHER" id="PTHR45626:SF22">
    <property type="entry name" value="DNA REPAIR PROTEIN RAD5"/>
    <property type="match status" value="1"/>
</dbReference>
<keyword evidence="7" id="KW-0540">Nuclease</keyword>
<dbReference type="InterPro" id="IPR049730">
    <property type="entry name" value="SNF2/RAD54-like_C"/>
</dbReference>
<keyword evidence="8" id="KW-1185">Reference proteome</keyword>
<dbReference type="Gene3D" id="3.40.50.300">
    <property type="entry name" value="P-loop containing nucleotide triphosphate hydrolases"/>
    <property type="match status" value="1"/>
</dbReference>
<feature type="region of interest" description="Disordered" evidence="4">
    <location>
        <begin position="67"/>
        <end position="101"/>
    </location>
</feature>
<evidence type="ECO:0000313" key="7">
    <source>
        <dbReference type="EMBL" id="CAB9519192.1"/>
    </source>
</evidence>
<dbReference type="SUPFAM" id="SSF52540">
    <property type="entry name" value="P-loop containing nucleoside triphosphate hydrolases"/>
    <property type="match status" value="2"/>
</dbReference>
<feature type="compositionally biased region" description="Acidic residues" evidence="4">
    <location>
        <begin position="669"/>
        <end position="701"/>
    </location>
</feature>
<keyword evidence="1" id="KW-0547">Nucleotide-binding</keyword>
<evidence type="ECO:0000256" key="4">
    <source>
        <dbReference type="SAM" id="MobiDB-lite"/>
    </source>
</evidence>
<dbReference type="SMART" id="SM00487">
    <property type="entry name" value="DEXDc"/>
    <property type="match status" value="1"/>
</dbReference>
<feature type="compositionally biased region" description="Acidic residues" evidence="4">
    <location>
        <begin position="709"/>
        <end position="729"/>
    </location>
</feature>
<dbReference type="InterPro" id="IPR050628">
    <property type="entry name" value="SNF2_RAD54_helicase_TF"/>
</dbReference>
<feature type="domain" description="Helicase ATP-binding" evidence="5">
    <location>
        <begin position="201"/>
        <end position="423"/>
    </location>
</feature>
<comment type="caution">
    <text evidence="7">The sequence shown here is derived from an EMBL/GenBank/DDBJ whole genome shotgun (WGS) entry which is preliminary data.</text>
</comment>
<dbReference type="Pfam" id="PF00176">
    <property type="entry name" value="SNF2-rel_dom"/>
    <property type="match status" value="1"/>
</dbReference>
<keyword evidence="7" id="KW-0347">Helicase</keyword>
<proteinExistence type="predicted"/>
<keyword evidence="7" id="KW-0255">Endonuclease</keyword>
<protein>
    <submittedName>
        <fullName evidence="7">Annealing helicase and endonuclease ZRANB3</fullName>
    </submittedName>
</protein>
<evidence type="ECO:0000256" key="1">
    <source>
        <dbReference type="ARBA" id="ARBA00022741"/>
    </source>
</evidence>
<dbReference type="GO" id="GO:0005524">
    <property type="term" value="F:ATP binding"/>
    <property type="evidence" value="ECO:0007669"/>
    <property type="project" value="UniProtKB-KW"/>
</dbReference>
<feature type="compositionally biased region" description="Basic and acidic residues" evidence="4">
    <location>
        <begin position="1089"/>
        <end position="1098"/>
    </location>
</feature>
<evidence type="ECO:0000259" key="5">
    <source>
        <dbReference type="PROSITE" id="PS51192"/>
    </source>
</evidence>
<feature type="region of interest" description="Disordered" evidence="4">
    <location>
        <begin position="606"/>
        <end position="741"/>
    </location>
</feature>
<feature type="compositionally biased region" description="Basic and acidic residues" evidence="4">
    <location>
        <begin position="67"/>
        <end position="78"/>
    </location>
</feature>
<dbReference type="GO" id="GO:0004386">
    <property type="term" value="F:helicase activity"/>
    <property type="evidence" value="ECO:0007669"/>
    <property type="project" value="UniProtKB-KW"/>
</dbReference>
<dbReference type="InterPro" id="IPR001650">
    <property type="entry name" value="Helicase_C-like"/>
</dbReference>
<dbReference type="InterPro" id="IPR014001">
    <property type="entry name" value="Helicase_ATP-bd"/>
</dbReference>
<feature type="compositionally biased region" description="Pro residues" evidence="4">
    <location>
        <begin position="1022"/>
        <end position="1033"/>
    </location>
</feature>
<accession>A0A9N8HNH9</accession>
<feature type="compositionally biased region" description="Acidic residues" evidence="4">
    <location>
        <begin position="606"/>
        <end position="616"/>
    </location>
</feature>
<keyword evidence="2" id="KW-0378">Hydrolase</keyword>
<dbReference type="InterPro" id="IPR038718">
    <property type="entry name" value="SNF2-like_sf"/>
</dbReference>
<dbReference type="Gene3D" id="3.40.50.10810">
    <property type="entry name" value="Tandem AAA-ATPase domain"/>
    <property type="match status" value="2"/>
</dbReference>
<dbReference type="Pfam" id="PF00271">
    <property type="entry name" value="Helicase_C"/>
    <property type="match status" value="1"/>
</dbReference>
<dbReference type="PROSITE" id="PS51194">
    <property type="entry name" value="HELICASE_CTER"/>
    <property type="match status" value="1"/>
</dbReference>
<evidence type="ECO:0000256" key="3">
    <source>
        <dbReference type="ARBA" id="ARBA00022840"/>
    </source>
</evidence>
<name>A0A9N8HNH9_9STRA</name>
<evidence type="ECO:0000313" key="8">
    <source>
        <dbReference type="Proteomes" id="UP001153069"/>
    </source>
</evidence>
<dbReference type="GO" id="GO:0005634">
    <property type="term" value="C:nucleus"/>
    <property type="evidence" value="ECO:0007669"/>
    <property type="project" value="TreeGrafter"/>
</dbReference>
<dbReference type="EMBL" id="CAICTM010000994">
    <property type="protein sequence ID" value="CAB9519192.1"/>
    <property type="molecule type" value="Genomic_DNA"/>
</dbReference>
<dbReference type="GO" id="GO:0016787">
    <property type="term" value="F:hydrolase activity"/>
    <property type="evidence" value="ECO:0007669"/>
    <property type="project" value="UniProtKB-KW"/>
</dbReference>
<reference evidence="7" key="1">
    <citation type="submission" date="2020-06" db="EMBL/GenBank/DDBJ databases">
        <authorList>
            <consortium name="Plant Systems Biology data submission"/>
        </authorList>
    </citation>
    <scope>NUCLEOTIDE SEQUENCE</scope>
    <source>
        <strain evidence="7">D6</strain>
    </source>
</reference>
<feature type="region of interest" description="Disordered" evidence="4">
    <location>
        <begin position="1083"/>
        <end position="1133"/>
    </location>
</feature>
<dbReference type="InterPro" id="IPR027417">
    <property type="entry name" value="P-loop_NTPase"/>
</dbReference>
<dbReference type="GO" id="GO:0008094">
    <property type="term" value="F:ATP-dependent activity, acting on DNA"/>
    <property type="evidence" value="ECO:0007669"/>
    <property type="project" value="TreeGrafter"/>
</dbReference>
<gene>
    <name evidence="7" type="ORF">SEMRO_996_G229300.1</name>
</gene>
<dbReference type="SMART" id="SM00490">
    <property type="entry name" value="HELICc"/>
    <property type="match status" value="1"/>
</dbReference>
<feature type="region of interest" description="Disordered" evidence="4">
    <location>
        <begin position="1013"/>
        <end position="1041"/>
    </location>
</feature>
<dbReference type="PROSITE" id="PS51192">
    <property type="entry name" value="HELICASE_ATP_BIND_1"/>
    <property type="match status" value="1"/>
</dbReference>
<dbReference type="GO" id="GO:0006281">
    <property type="term" value="P:DNA repair"/>
    <property type="evidence" value="ECO:0007669"/>
    <property type="project" value="TreeGrafter"/>
</dbReference>
<organism evidence="7 8">
    <name type="scientific">Seminavis robusta</name>
    <dbReference type="NCBI Taxonomy" id="568900"/>
    <lineage>
        <taxon>Eukaryota</taxon>
        <taxon>Sar</taxon>
        <taxon>Stramenopiles</taxon>
        <taxon>Ochrophyta</taxon>
        <taxon>Bacillariophyta</taxon>
        <taxon>Bacillariophyceae</taxon>
        <taxon>Bacillariophycidae</taxon>
        <taxon>Naviculales</taxon>
        <taxon>Naviculaceae</taxon>
        <taxon>Seminavis</taxon>
    </lineage>
</organism>
<dbReference type="OrthoDB" id="47719at2759"/>
<feature type="compositionally biased region" description="Acidic residues" evidence="4">
    <location>
        <begin position="624"/>
        <end position="641"/>
    </location>
</feature>
<dbReference type="GO" id="GO:0004519">
    <property type="term" value="F:endonuclease activity"/>
    <property type="evidence" value="ECO:0007669"/>
    <property type="project" value="UniProtKB-KW"/>
</dbReference>
<sequence>MATRLPRSNSGEHRARKRQKTPSTLSAVHTGTATGTSLTPDQVAALSPAKIAQLLADLQSKVERTESRLEKVQEERNQYKAQSQKTAKPTKRKKAAASSLLSLPAKNFERLPDLSSEEKKNVLNEIHQTHSDEKEKGIARSNKGLQVLLWELGSNYCLQKHQFLGVRAIARVPDDFPGCSFPNTDHTVSFEKIRETLSSARLRQNNERGLIMADTMGVGKTVQAVAACILRNAVAVEKKKPKRPTLIIAPSKAVLSQWHETLIKAGVDKMNIYSLVTKRSKPLGGDLFVLCTIYDLQTEVRNWFGGHTSALFSEASPKHLKVLRNQYRANKGQERNKYNKLGDCKTLSVNECIRQCLKKRANSWAYRTVIVDEAHFLRTPATYWGIGAGLVGIHTERMILLSGTPYNNRLQDIATLVMFMNPSDPSARVEWWQKATKCGAAQQVIRQIEDWSKENLLRRGKDVIASQLHKKSIVHRPIVPAESEMSSYCVYECKIMSALKQMGKAFKNGDRSPKEKKKCLLRLMAATQHAMLALIHPVLPNGGRGLSILVSPSRGRLESAKKQQEKPNICACCKRRKGRKKARKDVEDPDEIGVDYLMGVEGWDAGTEDELEEQSVEDEKLTDETDYEEPNTDDGEVVESEEGQKQKNDEWVPVDQAESLDIHDHDHDLDLDEWEDEKECDKSDEEYLDADGTETDGDEHDLDDRFHSDDDESEGDEESISDDDEDDSFDGSAEATCKGSGEIMPIPTELCAIGQMGIRHFACESCLESLEQCPKCAELISTLEESRSDNKKDELGGSGVSAANQFDASKDMDEHEAPRGRIYCPEIFGGFRPSAKLQAICSDFEAVPKEDKVLIVSFFKGSLDLLERMFSEIYPKVEVARFDGDISDEERANVLQTFKYKASCRILLMTVQTGGVGLNLVEANHVWFVNRWWNPMVLEQCEDRVYRIGQKKDVTIRYYDARETIDVVMAEINETKATNAAIVLADGPALSKNPSFNETSGLMFQSIRALQGAREAKQSATPSPPTQQSPPGPATEDSSLIPVSDPVLDAVVETVHEKVVSLPDTGDSGSPDPSDNSILLVHQASNGLDSREANKEIEAPLLPQAQKGTLQDGKTGSTPIDLCSSDLDAADDI</sequence>
<dbReference type="Proteomes" id="UP001153069">
    <property type="component" value="Unassembled WGS sequence"/>
</dbReference>
<evidence type="ECO:0000259" key="6">
    <source>
        <dbReference type="PROSITE" id="PS51194"/>
    </source>
</evidence>
<feature type="region of interest" description="Disordered" evidence="4">
    <location>
        <begin position="1"/>
        <end position="40"/>
    </location>
</feature>
<dbReference type="AlphaFoldDB" id="A0A9N8HNH9"/>
<feature type="compositionally biased region" description="Polar residues" evidence="4">
    <location>
        <begin position="21"/>
        <end position="40"/>
    </location>
</feature>
<evidence type="ECO:0000256" key="2">
    <source>
        <dbReference type="ARBA" id="ARBA00022801"/>
    </source>
</evidence>
<dbReference type="PANTHER" id="PTHR45626">
    <property type="entry name" value="TRANSCRIPTION TERMINATION FACTOR 2-RELATED"/>
    <property type="match status" value="1"/>
</dbReference>
<dbReference type="CDD" id="cd18793">
    <property type="entry name" value="SF2_C_SNF"/>
    <property type="match status" value="1"/>
</dbReference>